<evidence type="ECO:0000256" key="11">
    <source>
        <dbReference type="SAM" id="Phobius"/>
    </source>
</evidence>
<evidence type="ECO:0000313" key="12">
    <source>
        <dbReference type="EMBL" id="OAY31356.1"/>
    </source>
</evidence>
<feature type="transmembrane region" description="Helical" evidence="11">
    <location>
        <begin position="77"/>
        <end position="99"/>
    </location>
</feature>
<dbReference type="Gramene" id="Manes.14G105700.2.v8.1">
    <property type="protein sequence ID" value="Manes.14G105700.2.v8.1.CDS"/>
    <property type="gene ID" value="Manes.14G105700.v8.1"/>
</dbReference>
<comment type="similarity">
    <text evidence="2 9">Belongs to the mitochondrial carrier (TC 2.A.29) family.</text>
</comment>
<keyword evidence="4 8" id="KW-0812">Transmembrane</keyword>
<feature type="compositionally biased region" description="Basic and acidic residues" evidence="10">
    <location>
        <begin position="314"/>
        <end position="323"/>
    </location>
</feature>
<accession>A0A2C9ULL2</accession>
<evidence type="ECO:0000313" key="13">
    <source>
        <dbReference type="Proteomes" id="UP000091857"/>
    </source>
</evidence>
<gene>
    <name evidence="12" type="ORF">MANES_14G105700v8</name>
</gene>
<feature type="repeat" description="Solcar" evidence="8">
    <location>
        <begin position="117"/>
        <end position="205"/>
    </location>
</feature>
<keyword evidence="7 8" id="KW-0472">Membrane</keyword>
<dbReference type="PROSITE" id="PS50920">
    <property type="entry name" value="SOLCAR"/>
    <property type="match status" value="3"/>
</dbReference>
<dbReference type="InterPro" id="IPR018108">
    <property type="entry name" value="MCP_transmembrane"/>
</dbReference>
<evidence type="ECO:0000256" key="5">
    <source>
        <dbReference type="ARBA" id="ARBA00022737"/>
    </source>
</evidence>
<dbReference type="InterPro" id="IPR002067">
    <property type="entry name" value="MCP"/>
</dbReference>
<evidence type="ECO:0000256" key="6">
    <source>
        <dbReference type="ARBA" id="ARBA00022989"/>
    </source>
</evidence>
<evidence type="ECO:0000256" key="8">
    <source>
        <dbReference type="PROSITE-ProRule" id="PRU00282"/>
    </source>
</evidence>
<evidence type="ECO:0000256" key="4">
    <source>
        <dbReference type="ARBA" id="ARBA00022692"/>
    </source>
</evidence>
<organism evidence="12 13">
    <name type="scientific">Manihot esculenta</name>
    <name type="common">Cassava</name>
    <name type="synonym">Jatropha manihot</name>
    <dbReference type="NCBI Taxonomy" id="3983"/>
    <lineage>
        <taxon>Eukaryota</taxon>
        <taxon>Viridiplantae</taxon>
        <taxon>Streptophyta</taxon>
        <taxon>Embryophyta</taxon>
        <taxon>Tracheophyta</taxon>
        <taxon>Spermatophyta</taxon>
        <taxon>Magnoliopsida</taxon>
        <taxon>eudicotyledons</taxon>
        <taxon>Gunneridae</taxon>
        <taxon>Pentapetalae</taxon>
        <taxon>rosids</taxon>
        <taxon>fabids</taxon>
        <taxon>Malpighiales</taxon>
        <taxon>Euphorbiaceae</taxon>
        <taxon>Crotonoideae</taxon>
        <taxon>Manihoteae</taxon>
        <taxon>Manihot</taxon>
    </lineage>
</organism>
<proteinExistence type="inferred from homology"/>
<dbReference type="AlphaFoldDB" id="A0A2C9ULL2"/>
<feature type="transmembrane region" description="Helical" evidence="11">
    <location>
        <begin position="119"/>
        <end position="143"/>
    </location>
</feature>
<evidence type="ECO:0000256" key="9">
    <source>
        <dbReference type="RuleBase" id="RU000488"/>
    </source>
</evidence>
<dbReference type="GO" id="GO:0051724">
    <property type="term" value="F:NAD transmembrane transporter activity"/>
    <property type="evidence" value="ECO:0000318"/>
    <property type="project" value="GO_Central"/>
</dbReference>
<dbReference type="GO" id="GO:0035352">
    <property type="term" value="P:NAD transmembrane transport"/>
    <property type="evidence" value="ECO:0000318"/>
    <property type="project" value="GO_Central"/>
</dbReference>
<dbReference type="Gene3D" id="1.50.40.10">
    <property type="entry name" value="Mitochondrial carrier domain"/>
    <property type="match status" value="1"/>
</dbReference>
<dbReference type="STRING" id="3983.A0A2C9ULL2"/>
<dbReference type="EMBL" id="CM004400">
    <property type="protein sequence ID" value="OAY31356.1"/>
    <property type="molecule type" value="Genomic_DNA"/>
</dbReference>
<dbReference type="Pfam" id="PF00153">
    <property type="entry name" value="Mito_carr"/>
    <property type="match status" value="3"/>
</dbReference>
<dbReference type="InterPro" id="IPR023395">
    <property type="entry name" value="MCP_dom_sf"/>
</dbReference>
<evidence type="ECO:0000256" key="3">
    <source>
        <dbReference type="ARBA" id="ARBA00022448"/>
    </source>
</evidence>
<dbReference type="GO" id="GO:0016020">
    <property type="term" value="C:membrane"/>
    <property type="evidence" value="ECO:0007669"/>
    <property type="project" value="UniProtKB-SubCell"/>
</dbReference>
<evidence type="ECO:0000256" key="2">
    <source>
        <dbReference type="ARBA" id="ARBA00006375"/>
    </source>
</evidence>
<dbReference type="FunFam" id="1.50.40.10:FF:000075">
    <property type="entry name" value="Nicotinamide adenine dinucleotide transporter 2, mitochondrial"/>
    <property type="match status" value="1"/>
</dbReference>
<reference evidence="13" key="1">
    <citation type="journal article" date="2016" name="Nat. Biotechnol.">
        <title>Sequencing wild and cultivated cassava and related species reveals extensive interspecific hybridization and genetic diversity.</title>
        <authorList>
            <person name="Bredeson J.V."/>
            <person name="Lyons J.B."/>
            <person name="Prochnik S.E."/>
            <person name="Wu G.A."/>
            <person name="Ha C.M."/>
            <person name="Edsinger-Gonzales E."/>
            <person name="Grimwood J."/>
            <person name="Schmutz J."/>
            <person name="Rabbi I.Y."/>
            <person name="Egesi C."/>
            <person name="Nauluvula P."/>
            <person name="Lebot V."/>
            <person name="Ndunguru J."/>
            <person name="Mkamilo G."/>
            <person name="Bart R.S."/>
            <person name="Setter T.L."/>
            <person name="Gleadow R.M."/>
            <person name="Kulakow P."/>
            <person name="Ferguson M.E."/>
            <person name="Rounsley S."/>
            <person name="Rokhsar D.S."/>
        </authorList>
    </citation>
    <scope>NUCLEOTIDE SEQUENCE [LARGE SCALE GENOMIC DNA]</scope>
    <source>
        <strain evidence="13">cv. AM560-2</strain>
    </source>
</reference>
<evidence type="ECO:0000256" key="7">
    <source>
        <dbReference type="ARBA" id="ARBA00023136"/>
    </source>
</evidence>
<dbReference type="SUPFAM" id="SSF103506">
    <property type="entry name" value="Mitochondrial carrier"/>
    <property type="match status" value="1"/>
</dbReference>
<dbReference type="Proteomes" id="UP000091857">
    <property type="component" value="Chromosome 14"/>
</dbReference>
<dbReference type="OMA" id="LCANSIA"/>
<dbReference type="PRINTS" id="PR00926">
    <property type="entry name" value="MITOCARRIER"/>
</dbReference>
<dbReference type="PANTHER" id="PTHR45683">
    <property type="entry name" value="MITOCHONDRIAL NICOTINAMIDE ADENINE DINUCLEOTIDE TRANSPORTER 1-RELATED-RELATED"/>
    <property type="match status" value="1"/>
</dbReference>
<feature type="compositionally biased region" description="Low complexity" evidence="10">
    <location>
        <begin position="347"/>
        <end position="358"/>
    </location>
</feature>
<comment type="subcellular location">
    <subcellularLocation>
        <location evidence="1">Membrane</location>
        <topology evidence="1">Multi-pass membrane protein</topology>
    </subcellularLocation>
</comment>
<sequence>MSSGAGSSHNRTPRELICHGGAGAAAGAIAATFVCPLDVIKTRLQVHGLPATPNSGRPGSIVVTSLKNIIRNEGFKGLYRGLSPTIIALLPNWTVYFIVYEQLKGLLLSHGDGNSQLTVGANMVAAAGAGAATAIATNPLWVVKTRLQTQGLRPDVVPYKSIHSAFRRIIHEEGMRGLYSGILPSLAGISHVAIQFPAYEKFKYYMAKKDNTTVDKLSPGDVAIAASSSKVLASIMTYPHEVVRSRLQEQGQVRNSEVQYSGVIDCIKKVFQKEGFPGFYRGCATNLMRTTPSAVITFTSYEMIHRFLDRVLPADKKHSEDQPKSGYPQHLRENQGNGMGNNIVLGQSQTQQNNRTTSAPLASKEQLTPAH</sequence>
<name>A0A2C9ULL2_MANES</name>
<evidence type="ECO:0000256" key="1">
    <source>
        <dbReference type="ARBA" id="ARBA00004141"/>
    </source>
</evidence>
<protein>
    <submittedName>
        <fullName evidence="12">Uncharacterized protein</fullName>
    </submittedName>
</protein>
<feature type="repeat" description="Solcar" evidence="8">
    <location>
        <begin position="14"/>
        <end position="106"/>
    </location>
</feature>
<dbReference type="InterPro" id="IPR044712">
    <property type="entry name" value="SLC25A32-like"/>
</dbReference>
<evidence type="ECO:0000256" key="10">
    <source>
        <dbReference type="SAM" id="MobiDB-lite"/>
    </source>
</evidence>
<feature type="region of interest" description="Disordered" evidence="10">
    <location>
        <begin position="314"/>
        <end position="371"/>
    </location>
</feature>
<keyword evidence="3 9" id="KW-0813">Transport</keyword>
<comment type="caution">
    <text evidence="12">The sequence shown here is derived from an EMBL/GenBank/DDBJ whole genome shotgun (WGS) entry which is preliminary data.</text>
</comment>
<keyword evidence="13" id="KW-1185">Reference proteome</keyword>
<feature type="repeat" description="Solcar" evidence="8">
    <location>
        <begin position="217"/>
        <end position="307"/>
    </location>
</feature>
<keyword evidence="5" id="KW-0677">Repeat</keyword>
<keyword evidence="6 11" id="KW-1133">Transmembrane helix</keyword>
<dbReference type="OrthoDB" id="10266426at2759"/>